<proteinExistence type="predicted"/>
<gene>
    <name evidence="1" type="ORF">RFULGI_LOCUS16437</name>
</gene>
<evidence type="ECO:0000313" key="2">
    <source>
        <dbReference type="Proteomes" id="UP000789396"/>
    </source>
</evidence>
<keyword evidence="2" id="KW-1185">Reference proteome</keyword>
<reference evidence="1" key="1">
    <citation type="submission" date="2021-06" db="EMBL/GenBank/DDBJ databases">
        <authorList>
            <person name="Kallberg Y."/>
            <person name="Tangrot J."/>
            <person name="Rosling A."/>
        </authorList>
    </citation>
    <scope>NUCLEOTIDE SEQUENCE</scope>
    <source>
        <strain evidence="1">IN212</strain>
    </source>
</reference>
<protein>
    <submittedName>
        <fullName evidence="1">2903_t:CDS:1</fullName>
    </submittedName>
</protein>
<dbReference type="OrthoDB" id="2416564at2759"/>
<accession>A0A9N9NZE4</accession>
<sequence>MTKPYLLWSLADDFSINNTNPSSVWSYGYKKDTTGSLTLFTHLLADPHNTNVYAWFESGVDWNTPGQFSVARYTAPIDGNYSLTAIFSHIDIDVNTTNASTGVYIICNNLYNLFDDIIYGMK</sequence>
<organism evidence="1 2">
    <name type="scientific">Racocetra fulgida</name>
    <dbReference type="NCBI Taxonomy" id="60492"/>
    <lineage>
        <taxon>Eukaryota</taxon>
        <taxon>Fungi</taxon>
        <taxon>Fungi incertae sedis</taxon>
        <taxon>Mucoromycota</taxon>
        <taxon>Glomeromycotina</taxon>
        <taxon>Glomeromycetes</taxon>
        <taxon>Diversisporales</taxon>
        <taxon>Gigasporaceae</taxon>
        <taxon>Racocetra</taxon>
    </lineage>
</organism>
<comment type="caution">
    <text evidence="1">The sequence shown here is derived from an EMBL/GenBank/DDBJ whole genome shotgun (WGS) entry which is preliminary data.</text>
</comment>
<dbReference type="Proteomes" id="UP000789396">
    <property type="component" value="Unassembled WGS sequence"/>
</dbReference>
<name>A0A9N9NZE4_9GLOM</name>
<dbReference type="AlphaFoldDB" id="A0A9N9NZE4"/>
<evidence type="ECO:0000313" key="1">
    <source>
        <dbReference type="EMBL" id="CAG8787862.1"/>
    </source>
</evidence>
<dbReference type="EMBL" id="CAJVPZ010058296">
    <property type="protein sequence ID" value="CAG8787862.1"/>
    <property type="molecule type" value="Genomic_DNA"/>
</dbReference>
<feature type="non-terminal residue" evidence="1">
    <location>
        <position position="122"/>
    </location>
</feature>